<reference evidence="1 2" key="1">
    <citation type="submission" date="2017-07" db="EMBL/GenBank/DDBJ databases">
        <title>Amycolatopsis alba DSM 44262 Genome sequencing and assembly.</title>
        <authorList>
            <person name="Kaur N."/>
            <person name="Mayilraj S."/>
        </authorList>
    </citation>
    <scope>NUCLEOTIDE SEQUENCE [LARGE SCALE GENOMIC DNA]</scope>
    <source>
        <strain evidence="1 2">DSM 44262</strain>
    </source>
</reference>
<protein>
    <submittedName>
        <fullName evidence="1">Uncharacterized protein</fullName>
    </submittedName>
</protein>
<dbReference type="AlphaFoldDB" id="A0A229R9D5"/>
<gene>
    <name evidence="1" type="ORF">CFP75_40080</name>
</gene>
<accession>A0A229R9D5</accession>
<dbReference type="Proteomes" id="UP000215563">
    <property type="component" value="Unassembled WGS sequence"/>
</dbReference>
<organism evidence="1 2">
    <name type="scientific">Amycolatopsis alba DSM 44262</name>
    <dbReference type="NCBI Taxonomy" id="1125972"/>
    <lineage>
        <taxon>Bacteria</taxon>
        <taxon>Bacillati</taxon>
        <taxon>Actinomycetota</taxon>
        <taxon>Actinomycetes</taxon>
        <taxon>Pseudonocardiales</taxon>
        <taxon>Pseudonocardiaceae</taxon>
        <taxon>Amycolatopsis</taxon>
    </lineage>
</organism>
<dbReference type="EMBL" id="NMQU01000161">
    <property type="protein sequence ID" value="OXM43044.1"/>
    <property type="molecule type" value="Genomic_DNA"/>
</dbReference>
<sequence length="133" mass="14559">MPWRLPDGSDVFQLIDDGRTERLSFVPRFVHTNRGTRLGDLIWTTGDTKVASRRFVNVLASIGATGYRTFPVNVVDHDGSPLGDFVGFAIEDDDPGKDLHFANGVQFWNFAATGRVVEALTHAGVTELSITPA</sequence>
<evidence type="ECO:0000313" key="1">
    <source>
        <dbReference type="EMBL" id="OXM43044.1"/>
    </source>
</evidence>
<comment type="caution">
    <text evidence="1">The sequence shown here is derived from an EMBL/GenBank/DDBJ whole genome shotgun (WGS) entry which is preliminary data.</text>
</comment>
<evidence type="ECO:0000313" key="2">
    <source>
        <dbReference type="Proteomes" id="UP000215563"/>
    </source>
</evidence>
<proteinExistence type="predicted"/>
<dbReference type="OrthoDB" id="4931707at2"/>
<name>A0A229R9D5_AMYAL</name>
<dbReference type="RefSeq" id="WP_020634912.1">
    <property type="nucleotide sequence ID" value="NZ_KB913032.1"/>
</dbReference>
<keyword evidence="2" id="KW-1185">Reference proteome</keyword>